<accession>A0A8S5UGJ7</accession>
<organism evidence="1">
    <name type="scientific">Myoviridae sp. ctshb19</name>
    <dbReference type="NCBI Taxonomy" id="2825194"/>
    <lineage>
        <taxon>Viruses</taxon>
        <taxon>Duplodnaviria</taxon>
        <taxon>Heunggongvirae</taxon>
        <taxon>Uroviricota</taxon>
        <taxon>Caudoviricetes</taxon>
    </lineage>
</organism>
<reference evidence="1" key="1">
    <citation type="journal article" date="2021" name="Proc. Natl. Acad. Sci. U.S.A.">
        <title>A Catalog of Tens of Thousands of Viruses from Human Metagenomes Reveals Hidden Associations with Chronic Diseases.</title>
        <authorList>
            <person name="Tisza M.J."/>
            <person name="Buck C.B."/>
        </authorList>
    </citation>
    <scope>NUCLEOTIDE SEQUENCE</scope>
    <source>
        <strain evidence="1">Ctshb19</strain>
    </source>
</reference>
<protein>
    <submittedName>
        <fullName evidence="1">Uncharacterized protein</fullName>
    </submittedName>
</protein>
<name>A0A8S5UGJ7_9CAUD</name>
<proteinExistence type="predicted"/>
<dbReference type="EMBL" id="BK016086">
    <property type="protein sequence ID" value="DAF93605.1"/>
    <property type="molecule type" value="Genomic_DNA"/>
</dbReference>
<sequence length="120" mass="14049">MDIHHRHHPRASRLVILADVVTAHFLVYTKLNWVPTERHYDTEQDVATTIYLLSYNSEIFGHATFTHKQGETAIKFNVVKNNKLLAEGAGIKDWCRYMKMRGVLRPWIEVEEETDEQQKA</sequence>
<evidence type="ECO:0000313" key="1">
    <source>
        <dbReference type="EMBL" id="DAF93605.1"/>
    </source>
</evidence>